<accession>X1JK10</accession>
<proteinExistence type="predicted"/>
<sequence>DFATEGIFLCGCAQWPKNIQDSISQANGAAGRASRFLSA</sequence>
<dbReference type="AlphaFoldDB" id="X1JK10"/>
<feature type="non-terminal residue" evidence="1">
    <location>
        <position position="39"/>
    </location>
</feature>
<gene>
    <name evidence="1" type="ORF">S03H2_72932</name>
</gene>
<feature type="non-terminal residue" evidence="1">
    <location>
        <position position="1"/>
    </location>
</feature>
<organism evidence="1">
    <name type="scientific">marine sediment metagenome</name>
    <dbReference type="NCBI Taxonomy" id="412755"/>
    <lineage>
        <taxon>unclassified sequences</taxon>
        <taxon>metagenomes</taxon>
        <taxon>ecological metagenomes</taxon>
    </lineage>
</organism>
<reference evidence="1" key="1">
    <citation type="journal article" date="2014" name="Front. Microbiol.">
        <title>High frequency of phylogenetically diverse reductive dehalogenase-homologous genes in deep subseafloor sedimentary metagenomes.</title>
        <authorList>
            <person name="Kawai M."/>
            <person name="Futagami T."/>
            <person name="Toyoda A."/>
            <person name="Takaki Y."/>
            <person name="Nishi S."/>
            <person name="Hori S."/>
            <person name="Arai W."/>
            <person name="Tsubouchi T."/>
            <person name="Morono Y."/>
            <person name="Uchiyama I."/>
            <person name="Ito T."/>
            <person name="Fujiyama A."/>
            <person name="Inagaki F."/>
            <person name="Takami H."/>
        </authorList>
    </citation>
    <scope>NUCLEOTIDE SEQUENCE</scope>
    <source>
        <strain evidence="1">Expedition CK06-06</strain>
    </source>
</reference>
<name>X1JK10_9ZZZZ</name>
<dbReference type="EMBL" id="BARU01049639">
    <property type="protein sequence ID" value="GAH95046.1"/>
    <property type="molecule type" value="Genomic_DNA"/>
</dbReference>
<evidence type="ECO:0000313" key="1">
    <source>
        <dbReference type="EMBL" id="GAH95046.1"/>
    </source>
</evidence>
<comment type="caution">
    <text evidence="1">The sequence shown here is derived from an EMBL/GenBank/DDBJ whole genome shotgun (WGS) entry which is preliminary data.</text>
</comment>
<protein>
    <submittedName>
        <fullName evidence="1">Uncharacterized protein</fullName>
    </submittedName>
</protein>